<keyword evidence="5" id="KW-0560">Oxidoreductase</keyword>
<dbReference type="SUPFAM" id="SSF51395">
    <property type="entry name" value="FMN-linked oxidoreductases"/>
    <property type="match status" value="1"/>
</dbReference>
<keyword evidence="4" id="KW-0819">tRNA processing</keyword>
<comment type="caution">
    <text evidence="7">The sequence shown here is derived from an EMBL/GenBank/DDBJ whole genome shotgun (WGS) entry which is preliminary data.</text>
</comment>
<dbReference type="GO" id="GO:0050660">
    <property type="term" value="F:flavin adenine dinucleotide binding"/>
    <property type="evidence" value="ECO:0007669"/>
    <property type="project" value="InterPro"/>
</dbReference>
<accession>A0AAW1UVG3</accession>
<dbReference type="AlphaFoldDB" id="A0AAW1UVG3"/>
<dbReference type="PANTHER" id="PTHR11082">
    <property type="entry name" value="TRNA-DIHYDROURIDINE SYNTHASE"/>
    <property type="match status" value="1"/>
</dbReference>
<name>A0AAW1UVG3_9CUCU</name>
<dbReference type="Proteomes" id="UP001431783">
    <property type="component" value="Unassembled WGS sequence"/>
</dbReference>
<dbReference type="PROSITE" id="PS01136">
    <property type="entry name" value="UPF0034"/>
    <property type="match status" value="1"/>
</dbReference>
<dbReference type="InterPro" id="IPR013785">
    <property type="entry name" value="Aldolase_TIM"/>
</dbReference>
<keyword evidence="2" id="KW-0285">Flavoprotein</keyword>
<dbReference type="GO" id="GO:0017150">
    <property type="term" value="F:tRNA dihydrouridine synthase activity"/>
    <property type="evidence" value="ECO:0007669"/>
    <property type="project" value="InterPro"/>
</dbReference>
<dbReference type="InterPro" id="IPR035587">
    <property type="entry name" value="DUS-like_FMN-bd"/>
</dbReference>
<feature type="domain" description="DUS-like FMN-binding" evidence="6">
    <location>
        <begin position="28"/>
        <end position="255"/>
    </location>
</feature>
<evidence type="ECO:0000313" key="7">
    <source>
        <dbReference type="EMBL" id="KAK9883955.1"/>
    </source>
</evidence>
<organism evidence="7 8">
    <name type="scientific">Henosepilachna vigintioctopunctata</name>
    <dbReference type="NCBI Taxonomy" id="420089"/>
    <lineage>
        <taxon>Eukaryota</taxon>
        <taxon>Metazoa</taxon>
        <taxon>Ecdysozoa</taxon>
        <taxon>Arthropoda</taxon>
        <taxon>Hexapoda</taxon>
        <taxon>Insecta</taxon>
        <taxon>Pterygota</taxon>
        <taxon>Neoptera</taxon>
        <taxon>Endopterygota</taxon>
        <taxon>Coleoptera</taxon>
        <taxon>Polyphaga</taxon>
        <taxon>Cucujiformia</taxon>
        <taxon>Coccinelloidea</taxon>
        <taxon>Coccinellidae</taxon>
        <taxon>Epilachninae</taxon>
        <taxon>Epilachnini</taxon>
        <taxon>Henosepilachna</taxon>
    </lineage>
</organism>
<comment type="cofactor">
    <cofactor evidence="1">
        <name>FMN</name>
        <dbReference type="ChEBI" id="CHEBI:58210"/>
    </cofactor>
</comment>
<evidence type="ECO:0000256" key="5">
    <source>
        <dbReference type="ARBA" id="ARBA00023002"/>
    </source>
</evidence>
<reference evidence="7 8" key="1">
    <citation type="submission" date="2023-03" db="EMBL/GenBank/DDBJ databases">
        <title>Genome insight into feeding habits of ladybird beetles.</title>
        <authorList>
            <person name="Li H.-S."/>
            <person name="Huang Y.-H."/>
            <person name="Pang H."/>
        </authorList>
    </citation>
    <scope>NUCLEOTIDE SEQUENCE [LARGE SCALE GENOMIC DNA]</scope>
    <source>
        <strain evidence="7">SYSU_2023b</strain>
        <tissue evidence="7">Whole body</tissue>
    </source>
</reference>
<gene>
    <name evidence="7" type="ORF">WA026_004893</name>
</gene>
<evidence type="ECO:0000256" key="4">
    <source>
        <dbReference type="ARBA" id="ARBA00022694"/>
    </source>
</evidence>
<evidence type="ECO:0000256" key="3">
    <source>
        <dbReference type="ARBA" id="ARBA00022643"/>
    </source>
</evidence>
<dbReference type="Pfam" id="PF01207">
    <property type="entry name" value="Dus"/>
    <property type="match status" value="1"/>
</dbReference>
<evidence type="ECO:0000256" key="2">
    <source>
        <dbReference type="ARBA" id="ARBA00022630"/>
    </source>
</evidence>
<sequence length="408" mass="47003">MNDDNYVSHKNNKDVTEYFDSGNLVKICAPMVRYSKLQFRNLVKKYDCDIFFTPMILADSFHKSKKARNNEFMTNLDDTPVIIQFAANTIDDFVTASSLASPFCSGVDLNCGCPQRWARQQGLGCVMLENPQKIFDLTRECRNKINKPFSVSVKMRILNDFRKTVEICRQIEKSGATFLTIHARTPEKSTGDINKEVLKLIKDNINIPLVANGGVKNLTDCYELKELTGCDGVMVANAILQNPTIFSGRTETSYECVQHWVDICFNTSISPKNYKLFSNGKSQLTIPERPTNLTFQCFHHHLVFMLEKILPKKKRRIFNNFKRFHEVLEFLKEEMNIVPNLYNVDSFRNRTPLCLDYDDLVVVDDDFVSSNYNSSNSNGKYFSKILDCDEKHSDETDCDWSNMFLEND</sequence>
<evidence type="ECO:0000256" key="1">
    <source>
        <dbReference type="ARBA" id="ARBA00001917"/>
    </source>
</evidence>
<dbReference type="CDD" id="cd02801">
    <property type="entry name" value="DUS_like_FMN"/>
    <property type="match status" value="1"/>
</dbReference>
<evidence type="ECO:0000259" key="6">
    <source>
        <dbReference type="Pfam" id="PF01207"/>
    </source>
</evidence>
<keyword evidence="3" id="KW-0288">FMN</keyword>
<keyword evidence="8" id="KW-1185">Reference proteome</keyword>
<evidence type="ECO:0000313" key="8">
    <source>
        <dbReference type="Proteomes" id="UP001431783"/>
    </source>
</evidence>
<dbReference type="Gene3D" id="3.20.20.70">
    <property type="entry name" value="Aldolase class I"/>
    <property type="match status" value="1"/>
</dbReference>
<dbReference type="PANTHER" id="PTHR11082:SF31">
    <property type="entry name" value="TRNA-DIHYDROURIDINE(20A_20B) SYNTHASE [NAD(P)+]-LIKE"/>
    <property type="match status" value="1"/>
</dbReference>
<dbReference type="InterPro" id="IPR018517">
    <property type="entry name" value="tRNA_hU_synthase_CS"/>
</dbReference>
<dbReference type="EMBL" id="JARQZJ010000092">
    <property type="protein sequence ID" value="KAK9883955.1"/>
    <property type="molecule type" value="Genomic_DNA"/>
</dbReference>
<protein>
    <recommendedName>
        <fullName evidence="6">DUS-like FMN-binding domain-containing protein</fullName>
    </recommendedName>
</protein>
<proteinExistence type="predicted"/>